<dbReference type="Gene3D" id="3.20.20.140">
    <property type="entry name" value="Metal-dependent hydrolases"/>
    <property type="match status" value="1"/>
</dbReference>
<dbReference type="InterPro" id="IPR006680">
    <property type="entry name" value="Amidohydro-rel"/>
</dbReference>
<name>A0ABS5XZ63_9MICO</name>
<dbReference type="InterPro" id="IPR050287">
    <property type="entry name" value="MTA/SAH_deaminase"/>
</dbReference>
<dbReference type="Proteomes" id="UP000740605">
    <property type="component" value="Unassembled WGS sequence"/>
</dbReference>
<sequence length="461" mass="49218">MSLLVIHALLITVPAGSLDPGYVEDGWMLIGDDGRIAALGSGEPDGTTAAAADETLDVAGAFVAPGFVSSHSHLFTSGLRGLGVADTLYGWCDAMLGTTAHMTADQMYWSTLHGSLDFLSNGVTTAYNFTDPLQAWESMVDGKRTGTAGLRGLDYHFRQAEGTRDAGIRFVDAAGMDVTAGTADEVFARFAAEVAHTRTFDQDYALGASIMGQVQWSPHPDAAQFEVEAMRRYGVSNQAHFLESPEAIEHQQSKFALYRDAGALELGLMFGHFIQTTPEIIEQAVAGGATMSWQPASNGRLASGVALVPEMLAMGMKVGVGLDDQACTDVSDPWQNMRMGIYIQRARTQDPLSMMPELMLRLHTLGGAEIMGVADRVGSLEVGKFGDFVVVDPRMPDVGPLWHPVRSYVLAMSPRNLKAVYVGGRLVSGPGGTSTNPLAEEASARVHELPAAVVPLRGHPH</sequence>
<accession>A0ABS5XZ63</accession>
<evidence type="ECO:0000256" key="1">
    <source>
        <dbReference type="ARBA" id="ARBA00022801"/>
    </source>
</evidence>
<evidence type="ECO:0000313" key="3">
    <source>
        <dbReference type="EMBL" id="MBT8799386.1"/>
    </source>
</evidence>
<organism evidence="3 4">
    <name type="scientific">Microbacterium flavum</name>
    <dbReference type="NCBI Taxonomy" id="415216"/>
    <lineage>
        <taxon>Bacteria</taxon>
        <taxon>Bacillati</taxon>
        <taxon>Actinomycetota</taxon>
        <taxon>Actinomycetes</taxon>
        <taxon>Micrococcales</taxon>
        <taxon>Microbacteriaceae</taxon>
        <taxon>Microbacterium</taxon>
    </lineage>
</organism>
<evidence type="ECO:0000313" key="4">
    <source>
        <dbReference type="Proteomes" id="UP000740605"/>
    </source>
</evidence>
<dbReference type="Pfam" id="PF01979">
    <property type="entry name" value="Amidohydro_1"/>
    <property type="match status" value="1"/>
</dbReference>
<dbReference type="SUPFAM" id="SSF51338">
    <property type="entry name" value="Composite domain of metallo-dependent hydrolases"/>
    <property type="match status" value="1"/>
</dbReference>
<reference evidence="3 4" key="1">
    <citation type="submission" date="2021-03" db="EMBL/GenBank/DDBJ databases">
        <title>Microbacterium pauli sp. nov., isolated from microfiltered milk.</title>
        <authorList>
            <person name="Bellassi P."/>
            <person name="Fontana A."/>
            <person name="Callegari M.L."/>
            <person name="Lorenzo M."/>
            <person name="Cappa F."/>
        </authorList>
    </citation>
    <scope>NUCLEOTIDE SEQUENCE [LARGE SCALE GENOMIC DNA]</scope>
    <source>
        <strain evidence="3 4">DSM 18909</strain>
    </source>
</reference>
<dbReference type="SUPFAM" id="SSF51556">
    <property type="entry name" value="Metallo-dependent hydrolases"/>
    <property type="match status" value="1"/>
</dbReference>
<protein>
    <submittedName>
        <fullName evidence="3">Amidohydrolase family protein</fullName>
    </submittedName>
</protein>
<keyword evidence="4" id="KW-1185">Reference proteome</keyword>
<keyword evidence="1" id="KW-0378">Hydrolase</keyword>
<proteinExistence type="predicted"/>
<feature type="domain" description="Amidohydrolase-related" evidence="2">
    <location>
        <begin position="62"/>
        <end position="427"/>
    </location>
</feature>
<dbReference type="InterPro" id="IPR032466">
    <property type="entry name" value="Metal_Hydrolase"/>
</dbReference>
<dbReference type="PANTHER" id="PTHR43794">
    <property type="entry name" value="AMINOHYDROLASE SSNA-RELATED"/>
    <property type="match status" value="1"/>
</dbReference>
<dbReference type="EMBL" id="JAFLHG010000019">
    <property type="protein sequence ID" value="MBT8799386.1"/>
    <property type="molecule type" value="Genomic_DNA"/>
</dbReference>
<dbReference type="RefSeq" id="WP_215488620.1">
    <property type="nucleotide sequence ID" value="NZ_BAAAPJ010000005.1"/>
</dbReference>
<comment type="caution">
    <text evidence="3">The sequence shown here is derived from an EMBL/GenBank/DDBJ whole genome shotgun (WGS) entry which is preliminary data.</text>
</comment>
<dbReference type="InterPro" id="IPR011059">
    <property type="entry name" value="Metal-dep_hydrolase_composite"/>
</dbReference>
<dbReference type="Gene3D" id="2.30.40.10">
    <property type="entry name" value="Urease, subunit C, domain 1"/>
    <property type="match status" value="1"/>
</dbReference>
<dbReference type="PANTHER" id="PTHR43794:SF11">
    <property type="entry name" value="AMIDOHYDROLASE-RELATED DOMAIN-CONTAINING PROTEIN"/>
    <property type="match status" value="1"/>
</dbReference>
<gene>
    <name evidence="3" type="ORF">J0P97_15105</name>
</gene>
<evidence type="ECO:0000259" key="2">
    <source>
        <dbReference type="Pfam" id="PF01979"/>
    </source>
</evidence>